<dbReference type="InParanoid" id="D7FVB7"/>
<evidence type="ECO:0000256" key="2">
    <source>
        <dbReference type="SAM" id="Phobius"/>
    </source>
</evidence>
<dbReference type="OMA" id="FNRCNAG"/>
<keyword evidence="4" id="KW-1185">Reference proteome</keyword>
<dbReference type="eggNOG" id="ENOG502T009">
    <property type="taxonomic scope" value="Eukaryota"/>
</dbReference>
<keyword evidence="2" id="KW-0472">Membrane</keyword>
<name>D7FVB7_ECTSI</name>
<evidence type="ECO:0000313" key="4">
    <source>
        <dbReference type="Proteomes" id="UP000002630"/>
    </source>
</evidence>
<dbReference type="EMBL" id="FN648475">
    <property type="protein sequence ID" value="CBJ26289.1"/>
    <property type="molecule type" value="Genomic_DNA"/>
</dbReference>
<feature type="transmembrane region" description="Helical" evidence="2">
    <location>
        <begin position="122"/>
        <end position="141"/>
    </location>
</feature>
<protein>
    <submittedName>
        <fullName evidence="3">Uncharacterized protein</fullName>
    </submittedName>
</protein>
<feature type="region of interest" description="Disordered" evidence="1">
    <location>
        <begin position="32"/>
        <end position="115"/>
    </location>
</feature>
<dbReference type="AlphaFoldDB" id="D7FVB7"/>
<sequence>MLHGGVTPRPASSSSHLHSVRAVGVGALRMADGDGDAMSAAEETAKRLKEQAAALRESAAESEAEIRPASDKADEVTETPVPAVRPEDMPPKQKISNDMQKRLRQELISQGADPNRSAGNPILVVAGIIAVLVIVGGQGIFY</sequence>
<evidence type="ECO:0000256" key="1">
    <source>
        <dbReference type="SAM" id="MobiDB-lite"/>
    </source>
</evidence>
<feature type="compositionally biased region" description="Basic and acidic residues" evidence="1">
    <location>
        <begin position="64"/>
        <end position="75"/>
    </location>
</feature>
<gene>
    <name evidence="3" type="ORF">Esi_0029_0073</name>
</gene>
<dbReference type="EMBL" id="FN649742">
    <property type="protein sequence ID" value="CBJ26289.1"/>
    <property type="molecule type" value="Genomic_DNA"/>
</dbReference>
<keyword evidence="2" id="KW-1133">Transmembrane helix</keyword>
<keyword evidence="2" id="KW-0812">Transmembrane</keyword>
<accession>D7FVB7</accession>
<dbReference type="Proteomes" id="UP000002630">
    <property type="component" value="Linkage Group LG17"/>
</dbReference>
<organism evidence="3 4">
    <name type="scientific">Ectocarpus siliculosus</name>
    <name type="common">Brown alga</name>
    <name type="synonym">Conferva siliculosa</name>
    <dbReference type="NCBI Taxonomy" id="2880"/>
    <lineage>
        <taxon>Eukaryota</taxon>
        <taxon>Sar</taxon>
        <taxon>Stramenopiles</taxon>
        <taxon>Ochrophyta</taxon>
        <taxon>PX clade</taxon>
        <taxon>Phaeophyceae</taxon>
        <taxon>Ectocarpales</taxon>
        <taxon>Ectocarpaceae</taxon>
        <taxon>Ectocarpus</taxon>
    </lineage>
</organism>
<reference evidence="3 4" key="1">
    <citation type="journal article" date="2010" name="Nature">
        <title>The Ectocarpus genome and the independent evolution of multicellularity in brown algae.</title>
        <authorList>
            <person name="Cock J.M."/>
            <person name="Sterck L."/>
            <person name="Rouze P."/>
            <person name="Scornet D."/>
            <person name="Allen A.E."/>
            <person name="Amoutzias G."/>
            <person name="Anthouard V."/>
            <person name="Artiguenave F."/>
            <person name="Aury J.M."/>
            <person name="Badger J.H."/>
            <person name="Beszteri B."/>
            <person name="Billiau K."/>
            <person name="Bonnet E."/>
            <person name="Bothwell J.H."/>
            <person name="Bowler C."/>
            <person name="Boyen C."/>
            <person name="Brownlee C."/>
            <person name="Carrano C.J."/>
            <person name="Charrier B."/>
            <person name="Cho G.Y."/>
            <person name="Coelho S.M."/>
            <person name="Collen J."/>
            <person name="Corre E."/>
            <person name="Da Silva C."/>
            <person name="Delage L."/>
            <person name="Delaroque N."/>
            <person name="Dittami S.M."/>
            <person name="Doulbeau S."/>
            <person name="Elias M."/>
            <person name="Farnham G."/>
            <person name="Gachon C.M."/>
            <person name="Gschloessl B."/>
            <person name="Heesch S."/>
            <person name="Jabbari K."/>
            <person name="Jubin C."/>
            <person name="Kawai H."/>
            <person name="Kimura K."/>
            <person name="Kloareg B."/>
            <person name="Kupper F.C."/>
            <person name="Lang D."/>
            <person name="Le Bail A."/>
            <person name="Leblanc C."/>
            <person name="Lerouge P."/>
            <person name="Lohr M."/>
            <person name="Lopez P.J."/>
            <person name="Martens C."/>
            <person name="Maumus F."/>
            <person name="Michel G."/>
            <person name="Miranda-Saavedra D."/>
            <person name="Morales J."/>
            <person name="Moreau H."/>
            <person name="Motomura T."/>
            <person name="Nagasato C."/>
            <person name="Napoli C.A."/>
            <person name="Nelson D.R."/>
            <person name="Nyvall-Collen P."/>
            <person name="Peters A.F."/>
            <person name="Pommier C."/>
            <person name="Potin P."/>
            <person name="Poulain J."/>
            <person name="Quesneville H."/>
            <person name="Read B."/>
            <person name="Rensing S.A."/>
            <person name="Ritter A."/>
            <person name="Rousvoal S."/>
            <person name="Samanta M."/>
            <person name="Samson G."/>
            <person name="Schroeder D.C."/>
            <person name="Segurens B."/>
            <person name="Strittmatter M."/>
            <person name="Tonon T."/>
            <person name="Tregear J.W."/>
            <person name="Valentin K."/>
            <person name="von Dassow P."/>
            <person name="Yamagishi T."/>
            <person name="Van de Peer Y."/>
            <person name="Wincker P."/>
        </authorList>
    </citation>
    <scope>NUCLEOTIDE SEQUENCE [LARGE SCALE GENOMIC DNA]</scope>
    <source>
        <strain evidence="4">Ec32 / CCAP1310/4</strain>
    </source>
</reference>
<evidence type="ECO:0000313" key="3">
    <source>
        <dbReference type="EMBL" id="CBJ26289.1"/>
    </source>
</evidence>
<proteinExistence type="predicted"/>